<evidence type="ECO:0000313" key="8">
    <source>
        <dbReference type="EMBL" id="NEN07260.1"/>
    </source>
</evidence>
<gene>
    <name evidence="8" type="ORF">G3T36_15465</name>
</gene>
<dbReference type="Gene3D" id="2.60.40.1180">
    <property type="entry name" value="Golgi alpha-mannosidase II"/>
    <property type="match status" value="1"/>
</dbReference>
<accession>A0A6L9Y0T8</accession>
<evidence type="ECO:0000256" key="3">
    <source>
        <dbReference type="SAM" id="MobiDB-lite"/>
    </source>
</evidence>
<protein>
    <submittedName>
        <fullName evidence="8">Glycoside hydrolase family 31</fullName>
    </submittedName>
</protein>
<feature type="domain" description="1,3-alpha-isomaltosidase-like N-terminal" evidence="7">
    <location>
        <begin position="8"/>
        <end position="114"/>
    </location>
</feature>
<dbReference type="PANTHER" id="PTHR43863">
    <property type="entry name" value="HYDROLASE, PUTATIVE (AFU_ORTHOLOGUE AFUA_1G03140)-RELATED"/>
    <property type="match status" value="1"/>
</dbReference>
<dbReference type="InterPro" id="IPR011013">
    <property type="entry name" value="Gal_mutarotase_sf_dom"/>
</dbReference>
<evidence type="ECO:0000259" key="5">
    <source>
        <dbReference type="Pfam" id="PF13802"/>
    </source>
</evidence>
<dbReference type="Pfam" id="PF13802">
    <property type="entry name" value="Gal_mutarotas_2"/>
    <property type="match status" value="1"/>
</dbReference>
<dbReference type="PANTHER" id="PTHR43863:SF2">
    <property type="entry name" value="MALTASE-GLUCOAMYLASE"/>
    <property type="match status" value="1"/>
</dbReference>
<dbReference type="AlphaFoldDB" id="A0A6L9Y0T8"/>
<dbReference type="SUPFAM" id="SSF51445">
    <property type="entry name" value="(Trans)glycosidases"/>
    <property type="match status" value="1"/>
</dbReference>
<dbReference type="Proteomes" id="UP000474967">
    <property type="component" value="Unassembled WGS sequence"/>
</dbReference>
<organism evidence="8 9">
    <name type="scientific">Leifsonia tongyongensis</name>
    <dbReference type="NCBI Taxonomy" id="1268043"/>
    <lineage>
        <taxon>Bacteria</taxon>
        <taxon>Bacillati</taxon>
        <taxon>Actinomycetota</taxon>
        <taxon>Actinomycetes</taxon>
        <taxon>Micrococcales</taxon>
        <taxon>Microbacteriaceae</taxon>
        <taxon>Leifsonia</taxon>
    </lineage>
</organism>
<dbReference type="InterPro" id="IPR013780">
    <property type="entry name" value="Glyco_hydro_b"/>
</dbReference>
<feature type="region of interest" description="Disordered" evidence="3">
    <location>
        <begin position="1"/>
        <end position="34"/>
    </location>
</feature>
<dbReference type="InterPro" id="IPR025887">
    <property type="entry name" value="Glyco_hydro_31_N_dom"/>
</dbReference>
<evidence type="ECO:0000256" key="1">
    <source>
        <dbReference type="ARBA" id="ARBA00007806"/>
    </source>
</evidence>
<dbReference type="GO" id="GO:0030246">
    <property type="term" value="F:carbohydrate binding"/>
    <property type="evidence" value="ECO:0007669"/>
    <property type="project" value="InterPro"/>
</dbReference>
<dbReference type="Pfam" id="PF01055">
    <property type="entry name" value="Glyco_hydro_31_2nd"/>
    <property type="match status" value="1"/>
</dbReference>
<dbReference type="CDD" id="cd06597">
    <property type="entry name" value="GH31_transferase_CtsY"/>
    <property type="match status" value="1"/>
</dbReference>
<dbReference type="SUPFAM" id="SSF51011">
    <property type="entry name" value="Glycosyl hydrolase domain"/>
    <property type="match status" value="1"/>
</dbReference>
<dbReference type="Gene3D" id="2.60.40.1760">
    <property type="entry name" value="glycosyl hydrolase (family 31)"/>
    <property type="match status" value="1"/>
</dbReference>
<comment type="similarity">
    <text evidence="1 2">Belongs to the glycosyl hydrolase 31 family.</text>
</comment>
<dbReference type="RefSeq" id="WP_163290696.1">
    <property type="nucleotide sequence ID" value="NZ_JAAGWY010000003.1"/>
</dbReference>
<dbReference type="InterPro" id="IPR013783">
    <property type="entry name" value="Ig-like_fold"/>
</dbReference>
<feature type="domain" description="Glycosyl hydrolase family 31 C-terminal" evidence="6">
    <location>
        <begin position="658"/>
        <end position="740"/>
    </location>
</feature>
<evidence type="ECO:0000259" key="7">
    <source>
        <dbReference type="Pfam" id="PF21568"/>
    </source>
</evidence>
<dbReference type="Pfam" id="PF21568">
    <property type="entry name" value="AIMA-like_N"/>
    <property type="match status" value="1"/>
</dbReference>
<dbReference type="GO" id="GO:0004553">
    <property type="term" value="F:hydrolase activity, hydrolyzing O-glycosyl compounds"/>
    <property type="evidence" value="ECO:0007669"/>
    <property type="project" value="InterPro"/>
</dbReference>
<feature type="domain" description="Glycoside hydrolase family 31 TIM barrel" evidence="4">
    <location>
        <begin position="294"/>
        <end position="647"/>
    </location>
</feature>
<keyword evidence="2 8" id="KW-0378">Hydrolase</keyword>
<sequence length="751" mass="83095">MIRHRPHGSGHPYSTDTEERSPAVPEAGSPVTLGVRTGGPIVSVSCELVWAGDDTTESTEILDLEPVVRSSRGQTVDGGHLASAQARLGRAAGGWQTVVPGIRAGGRYRYRFAAVRGDEGVERTRWFTFRAAEWRAADAAIATVGTSRVVPGSVSVLHDGERAVRVRFTMPLGTTEHVTGLGERFDALDHRGALVDSVVFEQYKNQGAERKTYLPMPFAHVVGGDGWGFHIQTSRRCWFDFGRTAPDTIAVEAELDATVDGDGSFDGVIGVRFFDGRPTEVLRAFLDDVGSPKELPSWVFRLWASGNEWNTQAEVLRQMNLHRDHGIPVGSVVIEAWSDESTFTAFRDSRYAVNADGAPHRLADFEFPSDGAWPDPQGMVDELHRRDIRVHLWQIPLIKMRPHPVGQTKADAEAAVRENVLIRELAPDGSLRPYRNRGWWFPLGLMPDLTDERAARWWTDKRRYLVDEVGIDGFKTDGGEHAWGSDLVYLDGRHGDEKNNTFPVAYAKAYGDLLESTGKAPVTFSRAGFTGSQAHGAFWAGDENSTWQAFRWSMLAGLSAAASGIVYWGWDLAGFSGDVPEAELYLRAAAASTFVPIMQYHSEFNHHRLPSRDRTPWNMAERAGDPRILDVFRGFAELRERLVPYLAEQAAVTIATARPLMRPLYFEYPHLDGAWDAQPQWLLGDDLLVAPVLEAGRTAWPVLVPDGAWENAWTGEVVAGPVTVDVAAPIDRIPVFIRAEAADRLRAVFGR</sequence>
<name>A0A6L9Y0T8_9MICO</name>
<evidence type="ECO:0000259" key="6">
    <source>
        <dbReference type="Pfam" id="PF21365"/>
    </source>
</evidence>
<dbReference type="CDD" id="cd14752">
    <property type="entry name" value="GH31_N"/>
    <property type="match status" value="1"/>
</dbReference>
<reference evidence="8 9" key="1">
    <citation type="journal article" date="2014" name="J. Microbiol.">
        <title>Diaminobutyricibacter tongyongensis gen. nov., sp. nov. and Homoserinibacter gongjuensis gen. nov., sp. nov. belong to the family Microbacteriaceae.</title>
        <authorList>
            <person name="Kim S.J."/>
            <person name="Ahn J.H."/>
            <person name="Weon H.Y."/>
            <person name="Hamada M."/>
            <person name="Suzuki K."/>
            <person name="Kwon S.W."/>
        </authorList>
    </citation>
    <scope>NUCLEOTIDE SEQUENCE [LARGE SCALE GENOMIC DNA]</scope>
    <source>
        <strain evidence="8 9">NBRC 108724</strain>
    </source>
</reference>
<proteinExistence type="inferred from homology"/>
<dbReference type="EMBL" id="JAAGWY010000003">
    <property type="protein sequence ID" value="NEN07260.1"/>
    <property type="molecule type" value="Genomic_DNA"/>
</dbReference>
<evidence type="ECO:0000256" key="2">
    <source>
        <dbReference type="RuleBase" id="RU361185"/>
    </source>
</evidence>
<dbReference type="Gene3D" id="3.20.20.80">
    <property type="entry name" value="Glycosidases"/>
    <property type="match status" value="1"/>
</dbReference>
<keyword evidence="2" id="KW-0326">Glycosidase</keyword>
<dbReference type="InterPro" id="IPR000322">
    <property type="entry name" value="Glyco_hydro_31_TIM"/>
</dbReference>
<dbReference type="Pfam" id="PF21365">
    <property type="entry name" value="Glyco_hydro_31_3rd"/>
    <property type="match status" value="1"/>
</dbReference>
<comment type="caution">
    <text evidence="8">The sequence shown here is derived from an EMBL/GenBank/DDBJ whole genome shotgun (WGS) entry which is preliminary data.</text>
</comment>
<dbReference type="GO" id="GO:0005975">
    <property type="term" value="P:carbohydrate metabolic process"/>
    <property type="evidence" value="ECO:0007669"/>
    <property type="project" value="InterPro"/>
</dbReference>
<keyword evidence="9" id="KW-1185">Reference proteome</keyword>
<dbReference type="InterPro" id="IPR048488">
    <property type="entry name" value="AIMA-like_N"/>
</dbReference>
<evidence type="ECO:0000259" key="4">
    <source>
        <dbReference type="Pfam" id="PF01055"/>
    </source>
</evidence>
<dbReference type="Gene3D" id="2.60.40.10">
    <property type="entry name" value="Immunoglobulins"/>
    <property type="match status" value="1"/>
</dbReference>
<dbReference type="InterPro" id="IPR017853">
    <property type="entry name" value="GH"/>
</dbReference>
<dbReference type="InterPro" id="IPR048395">
    <property type="entry name" value="Glyco_hydro_31_C"/>
</dbReference>
<evidence type="ECO:0000313" key="9">
    <source>
        <dbReference type="Proteomes" id="UP000474967"/>
    </source>
</evidence>
<dbReference type="SUPFAM" id="SSF74650">
    <property type="entry name" value="Galactose mutarotase-like"/>
    <property type="match status" value="1"/>
</dbReference>
<dbReference type="InterPro" id="IPR051816">
    <property type="entry name" value="Glycosyl_Hydrolase_31"/>
</dbReference>
<feature type="domain" description="Glycoside hydrolase family 31 N-terminal" evidence="5">
    <location>
        <begin position="158"/>
        <end position="240"/>
    </location>
</feature>